<dbReference type="GO" id="GO:0000155">
    <property type="term" value="F:phosphorelay sensor kinase activity"/>
    <property type="evidence" value="ECO:0007669"/>
    <property type="project" value="InterPro"/>
</dbReference>
<feature type="transmembrane region" description="Helical" evidence="10">
    <location>
        <begin position="87"/>
        <end position="105"/>
    </location>
</feature>
<dbReference type="Gene3D" id="1.10.287.130">
    <property type="match status" value="1"/>
</dbReference>
<dbReference type="SMART" id="SM00387">
    <property type="entry name" value="HATPase_c"/>
    <property type="match status" value="1"/>
</dbReference>
<reference evidence="12" key="1">
    <citation type="journal article" date="2020" name="mSystems">
        <title>Genome- and Community-Level Interaction Insights into Carbon Utilization and Element Cycling Functions of Hydrothermarchaeota in Hydrothermal Sediment.</title>
        <authorList>
            <person name="Zhou Z."/>
            <person name="Liu Y."/>
            <person name="Xu W."/>
            <person name="Pan J."/>
            <person name="Luo Z.H."/>
            <person name="Li M."/>
        </authorList>
    </citation>
    <scope>NUCLEOTIDE SEQUENCE [LARGE SCALE GENOMIC DNA]</scope>
    <source>
        <strain evidence="12">SpSt-897</strain>
    </source>
</reference>
<name>A0A7C3ZCB6_9BACT</name>
<evidence type="ECO:0000256" key="5">
    <source>
        <dbReference type="ARBA" id="ARBA00022741"/>
    </source>
</evidence>
<dbReference type="EMBL" id="DTMF01000211">
    <property type="protein sequence ID" value="HGF34451.1"/>
    <property type="molecule type" value="Genomic_DNA"/>
</dbReference>
<keyword evidence="8" id="KW-0902">Two-component regulatory system</keyword>
<dbReference type="PRINTS" id="PR00344">
    <property type="entry name" value="BCTRLSENSOR"/>
</dbReference>
<dbReference type="InterPro" id="IPR036890">
    <property type="entry name" value="HATPase_C_sf"/>
</dbReference>
<comment type="caution">
    <text evidence="12">The sequence shown here is derived from an EMBL/GenBank/DDBJ whole genome shotgun (WGS) entry which is preliminary data.</text>
</comment>
<evidence type="ECO:0000256" key="2">
    <source>
        <dbReference type="ARBA" id="ARBA00012438"/>
    </source>
</evidence>
<dbReference type="GO" id="GO:0005524">
    <property type="term" value="F:ATP binding"/>
    <property type="evidence" value="ECO:0007669"/>
    <property type="project" value="UniProtKB-KW"/>
</dbReference>
<dbReference type="InterPro" id="IPR036097">
    <property type="entry name" value="HisK_dim/P_sf"/>
</dbReference>
<evidence type="ECO:0000256" key="8">
    <source>
        <dbReference type="ARBA" id="ARBA00023012"/>
    </source>
</evidence>
<dbReference type="InterPro" id="IPR003594">
    <property type="entry name" value="HATPase_dom"/>
</dbReference>
<evidence type="ECO:0000256" key="10">
    <source>
        <dbReference type="SAM" id="Phobius"/>
    </source>
</evidence>
<feature type="transmembrane region" description="Helical" evidence="10">
    <location>
        <begin position="43"/>
        <end position="67"/>
    </location>
</feature>
<proteinExistence type="predicted"/>
<dbReference type="InterPro" id="IPR003661">
    <property type="entry name" value="HisK_dim/P_dom"/>
</dbReference>
<dbReference type="Gene3D" id="3.30.565.10">
    <property type="entry name" value="Histidine kinase-like ATPase, C-terminal domain"/>
    <property type="match status" value="1"/>
</dbReference>
<feature type="transmembrane region" description="Helical" evidence="10">
    <location>
        <begin position="12"/>
        <end position="31"/>
    </location>
</feature>
<dbReference type="SUPFAM" id="SSF55874">
    <property type="entry name" value="ATPase domain of HSP90 chaperone/DNA topoisomerase II/histidine kinase"/>
    <property type="match status" value="1"/>
</dbReference>
<keyword evidence="5" id="KW-0547">Nucleotide-binding</keyword>
<dbReference type="CDD" id="cd00082">
    <property type="entry name" value="HisKA"/>
    <property type="match status" value="1"/>
</dbReference>
<dbReference type="PROSITE" id="PS50109">
    <property type="entry name" value="HIS_KIN"/>
    <property type="match status" value="1"/>
</dbReference>
<keyword evidence="10" id="KW-0812">Transmembrane</keyword>
<evidence type="ECO:0000256" key="9">
    <source>
        <dbReference type="SAM" id="MobiDB-lite"/>
    </source>
</evidence>
<evidence type="ECO:0000259" key="11">
    <source>
        <dbReference type="PROSITE" id="PS50109"/>
    </source>
</evidence>
<evidence type="ECO:0000256" key="7">
    <source>
        <dbReference type="ARBA" id="ARBA00022840"/>
    </source>
</evidence>
<feature type="region of interest" description="Disordered" evidence="9">
    <location>
        <begin position="360"/>
        <end position="383"/>
    </location>
</feature>
<dbReference type="SUPFAM" id="SSF47384">
    <property type="entry name" value="Homodimeric domain of signal transducing histidine kinase"/>
    <property type="match status" value="1"/>
</dbReference>
<evidence type="ECO:0000256" key="1">
    <source>
        <dbReference type="ARBA" id="ARBA00000085"/>
    </source>
</evidence>
<dbReference type="CDD" id="cd00075">
    <property type="entry name" value="HATPase"/>
    <property type="match status" value="1"/>
</dbReference>
<dbReference type="AlphaFoldDB" id="A0A7C3ZCB6"/>
<comment type="catalytic activity">
    <reaction evidence="1">
        <text>ATP + protein L-histidine = ADP + protein N-phospho-L-histidine.</text>
        <dbReference type="EC" id="2.7.13.3"/>
    </reaction>
</comment>
<evidence type="ECO:0000256" key="4">
    <source>
        <dbReference type="ARBA" id="ARBA00022679"/>
    </source>
</evidence>
<sequence>MIALPLLPLWFLEYTSGLVVVIFTLSGWRYSRRLMVQDPENPLWLFFNWLATIFVIFALSHLVSHFIQDVSRFYISSPVIDMFRRVMGGIDSIVYVAIATTTLFFSQMRRLYPRMEEDHHHLEETSHEILALNREMEALVMERTMSEMALGIAHGIRNPLHIIGGFSHRLLKKTDPGDPTRDWLKAIAEEAKRIEDMVEHFETLAQRKSSFFSQEDLNDIVADTLELIKPEVRAKNLTLLTELHQGPLMGRLNTHLLKVAIAHLLRNAIEATRPRGSITVRTSQDKHFAVLVIQDTGKGMPPDVVDKVFVPFYTTKIGGTGLGMVFVRQIVDEHRGIITLDSKVGQGTTVTIRLPLRFAEAPGVSEPTPPAETPPEPRKSRPD</sequence>
<dbReference type="InterPro" id="IPR004358">
    <property type="entry name" value="Sig_transdc_His_kin-like_C"/>
</dbReference>
<dbReference type="EC" id="2.7.13.3" evidence="2"/>
<evidence type="ECO:0000313" key="12">
    <source>
        <dbReference type="EMBL" id="HGF34451.1"/>
    </source>
</evidence>
<gene>
    <name evidence="12" type="ORF">ENW96_08710</name>
</gene>
<keyword evidence="3" id="KW-0597">Phosphoprotein</keyword>
<keyword evidence="7" id="KW-0067">ATP-binding</keyword>
<dbReference type="Pfam" id="PF00512">
    <property type="entry name" value="HisKA"/>
    <property type="match status" value="1"/>
</dbReference>
<evidence type="ECO:0000256" key="6">
    <source>
        <dbReference type="ARBA" id="ARBA00022777"/>
    </source>
</evidence>
<keyword evidence="10" id="KW-0472">Membrane</keyword>
<accession>A0A7C3ZCB6</accession>
<feature type="domain" description="Histidine kinase" evidence="11">
    <location>
        <begin position="151"/>
        <end position="358"/>
    </location>
</feature>
<protein>
    <recommendedName>
        <fullName evidence="2">histidine kinase</fullName>
        <ecNumber evidence="2">2.7.13.3</ecNumber>
    </recommendedName>
</protein>
<evidence type="ECO:0000256" key="3">
    <source>
        <dbReference type="ARBA" id="ARBA00022553"/>
    </source>
</evidence>
<keyword evidence="6 12" id="KW-0418">Kinase</keyword>
<dbReference type="PANTHER" id="PTHR43065:SF10">
    <property type="entry name" value="PEROXIDE STRESS-ACTIVATED HISTIDINE KINASE MAK3"/>
    <property type="match status" value="1"/>
</dbReference>
<dbReference type="SMART" id="SM00388">
    <property type="entry name" value="HisKA"/>
    <property type="match status" value="1"/>
</dbReference>
<keyword evidence="10" id="KW-1133">Transmembrane helix</keyword>
<keyword evidence="4" id="KW-0808">Transferase</keyword>
<organism evidence="12">
    <name type="scientific">Desulfobacca acetoxidans</name>
    <dbReference type="NCBI Taxonomy" id="60893"/>
    <lineage>
        <taxon>Bacteria</taxon>
        <taxon>Pseudomonadati</taxon>
        <taxon>Thermodesulfobacteriota</taxon>
        <taxon>Desulfobaccia</taxon>
        <taxon>Desulfobaccales</taxon>
        <taxon>Desulfobaccaceae</taxon>
        <taxon>Desulfobacca</taxon>
    </lineage>
</organism>
<dbReference type="Pfam" id="PF02518">
    <property type="entry name" value="HATPase_c"/>
    <property type="match status" value="1"/>
</dbReference>
<dbReference type="PANTHER" id="PTHR43065">
    <property type="entry name" value="SENSOR HISTIDINE KINASE"/>
    <property type="match status" value="1"/>
</dbReference>
<dbReference type="InterPro" id="IPR005467">
    <property type="entry name" value="His_kinase_dom"/>
</dbReference>